<reference evidence="3" key="1">
    <citation type="journal article" date="2011" name="Genome Res.">
        <title>Phylogeny-wide analysis of social amoeba genomes highlights ancient origins for complex intercellular communication.</title>
        <authorList>
            <person name="Heidel A.J."/>
            <person name="Lawal H.M."/>
            <person name="Felder M."/>
            <person name="Schilde C."/>
            <person name="Helps N.R."/>
            <person name="Tunggal B."/>
            <person name="Rivero F."/>
            <person name="John U."/>
            <person name="Schleicher M."/>
            <person name="Eichinger L."/>
            <person name="Platzer M."/>
            <person name="Noegel A.A."/>
            <person name="Schaap P."/>
            <person name="Gloeckner G."/>
        </authorList>
    </citation>
    <scope>NUCLEOTIDE SEQUENCE [LARGE SCALE GENOMIC DNA]</scope>
    <source>
        <strain evidence="3">SH3</strain>
    </source>
</reference>
<protein>
    <submittedName>
        <fullName evidence="2">Uncharacterized protein</fullName>
    </submittedName>
</protein>
<accession>F4PYL0</accession>
<name>F4PYL0_CACFS</name>
<evidence type="ECO:0000256" key="1">
    <source>
        <dbReference type="SAM" id="MobiDB-lite"/>
    </source>
</evidence>
<dbReference type="RefSeq" id="XP_004357547.1">
    <property type="nucleotide sequence ID" value="XM_004357490.1"/>
</dbReference>
<dbReference type="EMBL" id="GL883015">
    <property type="protein sequence ID" value="EGG19276.1"/>
    <property type="molecule type" value="Genomic_DNA"/>
</dbReference>
<proteinExistence type="predicted"/>
<organism evidence="2 3">
    <name type="scientific">Cavenderia fasciculata</name>
    <name type="common">Slime mold</name>
    <name type="synonym">Dictyostelium fasciculatum</name>
    <dbReference type="NCBI Taxonomy" id="261658"/>
    <lineage>
        <taxon>Eukaryota</taxon>
        <taxon>Amoebozoa</taxon>
        <taxon>Evosea</taxon>
        <taxon>Eumycetozoa</taxon>
        <taxon>Dictyostelia</taxon>
        <taxon>Acytosteliales</taxon>
        <taxon>Cavenderiaceae</taxon>
        <taxon>Cavenderia</taxon>
    </lineage>
</organism>
<dbReference type="Proteomes" id="UP000007797">
    <property type="component" value="Unassembled WGS sequence"/>
</dbReference>
<dbReference type="KEGG" id="dfa:DFA_02063"/>
<gene>
    <name evidence="2" type="ORF">DFA_02063</name>
</gene>
<dbReference type="GeneID" id="14871296"/>
<dbReference type="AlphaFoldDB" id="F4PYL0"/>
<sequence>MIYVEEYENGGEYKHELQYKKQLMIGFKETLITIYWPRGPHNHCTSGFSASFLNNSKNNQPLALHLPPFNPVKQWDDCVKTSLRIHINIMNDISSTQCTPSMIDQPPSTDPIDLNNNTDTSSLTATSTTSTTTTNNTCTSATSTTNNESAFAISTTIGFRFWDNTLDIGTTIGLVDNFGMN</sequence>
<evidence type="ECO:0000313" key="2">
    <source>
        <dbReference type="EMBL" id="EGG19276.1"/>
    </source>
</evidence>
<feature type="compositionally biased region" description="Low complexity" evidence="1">
    <location>
        <begin position="115"/>
        <end position="141"/>
    </location>
</feature>
<evidence type="ECO:0000313" key="3">
    <source>
        <dbReference type="Proteomes" id="UP000007797"/>
    </source>
</evidence>
<feature type="region of interest" description="Disordered" evidence="1">
    <location>
        <begin position="104"/>
        <end position="141"/>
    </location>
</feature>
<keyword evidence="3" id="KW-1185">Reference proteome</keyword>